<evidence type="ECO:0000313" key="4">
    <source>
        <dbReference type="Proteomes" id="UP000549394"/>
    </source>
</evidence>
<feature type="domain" description="Protein Lines N-terminal" evidence="1">
    <location>
        <begin position="306"/>
        <end position="364"/>
    </location>
</feature>
<dbReference type="AlphaFoldDB" id="A0A7I8V934"/>
<feature type="domain" description="Protein Lines C-terminal" evidence="2">
    <location>
        <begin position="435"/>
        <end position="469"/>
    </location>
</feature>
<dbReference type="OrthoDB" id="8251209at2759"/>
<dbReference type="InterPro" id="IPR029415">
    <property type="entry name" value="Lines_C"/>
</dbReference>
<gene>
    <name evidence="3" type="ORF">DGYR_LOCUS963</name>
</gene>
<dbReference type="Pfam" id="PF14694">
    <property type="entry name" value="LINES_N"/>
    <property type="match status" value="1"/>
</dbReference>
<evidence type="ECO:0000259" key="1">
    <source>
        <dbReference type="Pfam" id="PF14694"/>
    </source>
</evidence>
<accession>A0A7I8V934</accession>
<reference evidence="3 4" key="1">
    <citation type="submission" date="2020-08" db="EMBL/GenBank/DDBJ databases">
        <authorList>
            <person name="Hejnol A."/>
        </authorList>
    </citation>
    <scope>NUCLEOTIDE SEQUENCE [LARGE SCALE GENOMIC DNA]</scope>
</reference>
<name>A0A7I8V934_9ANNE</name>
<evidence type="ECO:0000313" key="3">
    <source>
        <dbReference type="EMBL" id="CAD5111716.1"/>
    </source>
</evidence>
<evidence type="ECO:0000259" key="2">
    <source>
        <dbReference type="Pfam" id="PF14695"/>
    </source>
</evidence>
<sequence length="470" mass="53540">MDIKEILLDICGLTDQLDSAGGAVLAYTKITKLLKEPSNQFLLHVASNSLTKLLLQPNTALLNFDERVQEIIDIVLNTNSEDNEIAVLKALDGSLKKQMVSSEILLKQKKINSIIISNSSALTRKYESNKLSSYFFLILLKTTLSFSKKNDMNCTELVANLYILLNRINSPNLQLKCLSILEKYMISSAGNSGFEQAFKTLKGILPLLKNSAREEDVCGNCLTHADCKNNCNLLSKRSVRKAIILLIFYIVSSRHRGIFLDLTTSLIDQLCRVIEQNDKILTYFLEDDSHLVQLLLYSLDCFEFQKKIIESSQLNPFNLFAFFLNSTEYDHTVILDLLMSPETEFLTYFVRILKLIIKERRNFLVYFGYTANTSFKTALQGLQTYDSSEEEDDSLLLSSPGLSDTCKPCLEESETFKVEFNTKNTGLNEHLDQIFSCLIRLRLSIERLCDKQLFPYDAKPLINLLYKCDV</sequence>
<proteinExistence type="predicted"/>
<dbReference type="InterPro" id="IPR024875">
    <property type="entry name" value="Protein_Lines"/>
</dbReference>
<comment type="caution">
    <text evidence="3">The sequence shown here is derived from an EMBL/GenBank/DDBJ whole genome shotgun (WGS) entry which is preliminary data.</text>
</comment>
<dbReference type="Pfam" id="PF14695">
    <property type="entry name" value="LINES_C"/>
    <property type="match status" value="1"/>
</dbReference>
<keyword evidence="4" id="KW-1185">Reference proteome</keyword>
<dbReference type="InterPro" id="IPR032794">
    <property type="entry name" value="LINES_N"/>
</dbReference>
<organism evidence="3 4">
    <name type="scientific">Dimorphilus gyrociliatus</name>
    <dbReference type="NCBI Taxonomy" id="2664684"/>
    <lineage>
        <taxon>Eukaryota</taxon>
        <taxon>Metazoa</taxon>
        <taxon>Spiralia</taxon>
        <taxon>Lophotrochozoa</taxon>
        <taxon>Annelida</taxon>
        <taxon>Polychaeta</taxon>
        <taxon>Polychaeta incertae sedis</taxon>
        <taxon>Dinophilidae</taxon>
        <taxon>Dimorphilus</taxon>
    </lineage>
</organism>
<dbReference type="Proteomes" id="UP000549394">
    <property type="component" value="Unassembled WGS sequence"/>
</dbReference>
<dbReference type="EMBL" id="CAJFCJ010000002">
    <property type="protein sequence ID" value="CAD5111716.1"/>
    <property type="molecule type" value="Genomic_DNA"/>
</dbReference>
<dbReference type="PANTHER" id="PTHR16057">
    <property type="entry name" value="WINS1, 2 PROTEIN"/>
    <property type="match status" value="1"/>
</dbReference>
<protein>
    <submittedName>
        <fullName evidence="3">Uncharacterized protein</fullName>
    </submittedName>
</protein>
<dbReference type="PANTHER" id="PTHR16057:SF1">
    <property type="entry name" value="PROTEIN LINES HOMOLOG 1"/>
    <property type="match status" value="1"/>
</dbReference>